<dbReference type="SUPFAM" id="SSF54928">
    <property type="entry name" value="RNA-binding domain, RBD"/>
    <property type="match status" value="1"/>
</dbReference>
<dbReference type="EMBL" id="JAFHKP010000033">
    <property type="protein sequence ID" value="KAG5469768.1"/>
    <property type="molecule type" value="Genomic_DNA"/>
</dbReference>
<proteinExistence type="predicted"/>
<dbReference type="RefSeq" id="XP_067689776.1">
    <property type="nucleotide sequence ID" value="XM_067833673.1"/>
</dbReference>
<dbReference type="PROSITE" id="PS50102">
    <property type="entry name" value="RRM"/>
    <property type="match status" value="1"/>
</dbReference>
<dbReference type="OrthoDB" id="267048at2759"/>
<name>A0A836H4C2_LEIEN</name>
<dbReference type="SMART" id="SM00360">
    <property type="entry name" value="RRM"/>
    <property type="match status" value="1"/>
</dbReference>
<dbReference type="GO" id="GO:0003723">
    <property type="term" value="F:RNA binding"/>
    <property type="evidence" value="ECO:0007669"/>
    <property type="project" value="UniProtKB-UniRule"/>
</dbReference>
<organism evidence="4 5">
    <name type="scientific">Leishmania enriettii</name>
    <dbReference type="NCBI Taxonomy" id="5663"/>
    <lineage>
        <taxon>Eukaryota</taxon>
        <taxon>Discoba</taxon>
        <taxon>Euglenozoa</taxon>
        <taxon>Kinetoplastea</taxon>
        <taxon>Metakinetoplastina</taxon>
        <taxon>Trypanosomatida</taxon>
        <taxon>Trypanosomatidae</taxon>
        <taxon>Leishmaniinae</taxon>
        <taxon>Leishmania</taxon>
    </lineage>
</organism>
<feature type="region of interest" description="Disordered" evidence="2">
    <location>
        <begin position="12"/>
        <end position="31"/>
    </location>
</feature>
<evidence type="ECO:0000259" key="3">
    <source>
        <dbReference type="PROSITE" id="PS50102"/>
    </source>
</evidence>
<accession>A0A836H4C2</accession>
<reference evidence="4 5" key="1">
    <citation type="submission" date="2021-02" db="EMBL/GenBank/DDBJ databases">
        <title>Leishmania (Mundinia) enrietti genome sequencing and assembly.</title>
        <authorList>
            <person name="Almutairi H."/>
            <person name="Gatherer D."/>
        </authorList>
    </citation>
    <scope>NUCLEOTIDE SEQUENCE [LARGE SCALE GENOMIC DNA]</scope>
    <source>
        <strain evidence="4">CUR178</strain>
    </source>
</reference>
<dbReference type="InterPro" id="IPR000504">
    <property type="entry name" value="RRM_dom"/>
</dbReference>
<dbReference type="Gene3D" id="3.30.70.330">
    <property type="match status" value="1"/>
</dbReference>
<feature type="region of interest" description="Disordered" evidence="2">
    <location>
        <begin position="302"/>
        <end position="322"/>
    </location>
</feature>
<feature type="domain" description="RRM" evidence="3">
    <location>
        <begin position="532"/>
        <end position="635"/>
    </location>
</feature>
<sequence>MYNFLAAVSASVSSQQQQPKQLQAASSAPPTVCHHQVTASPIPGGKPMHDTSLLLHNAARRRNPSNIHSDFGEDSLPAASKHERTNVPNLYSILSRPVVPPSSGAVHRLDGIGQQAVQQSHQHPFTATLQSHEHAGNTTTPVPGLSLPLPPQHPQTSSAVILSGESLCGHFDGTPYSPFRPTEVHPIPSQPEASQQHYGRASHPCLYNTSRVSCSRQLPQAPASPQRHQQQRLPVSSNVWTAATATAIMPPSPFASPSVQSLTTSNPPGYSCCVSGNAVPAPPAIIPAPHVPNAALSMSSQSQTTQSALAKTPPTGQSCASTTLPSTHTIVIGHPAVNRGRAAMLQPATSTVLTRPHGLTGANAHECLGTTYYFEAVARGSSIGNNSGHSNPSMITTMSRPPPPLLQQHYLQPAQQQQLTVEQQSVYSHLIAHDGKISHFLTHTAAAGAATQPSPSMLSGVAPLTSASSSANGADRTGALQEPPTADMNSYIGQRSWHQLQQQQQHQFIPQMDAAGPVPDAHGIARRNRGRAVLFVGQLNYEATEADVSQVFSCYGKPLGVVVLKDKGKVPKRGGIGGGSAAAHRKVGGSAFVTYSTTLEADAAIMALHGRYNAKGDDPESVDESKYLQVSYGQQTGLISAFGMMHAEKLHTLKPENPIPFLAKNCTKGKS</sequence>
<protein>
    <recommendedName>
        <fullName evidence="3">RRM domain-containing protein</fullName>
    </recommendedName>
</protein>
<keyword evidence="1" id="KW-0694">RNA-binding</keyword>
<dbReference type="AlphaFoldDB" id="A0A836H4C2"/>
<comment type="caution">
    <text evidence="4">The sequence shown here is derived from an EMBL/GenBank/DDBJ whole genome shotgun (WGS) entry which is preliminary data.</text>
</comment>
<feature type="region of interest" description="Disordered" evidence="2">
    <location>
        <begin position="451"/>
        <end position="478"/>
    </location>
</feature>
<feature type="compositionally biased region" description="Low complexity" evidence="2">
    <location>
        <begin position="12"/>
        <end position="29"/>
    </location>
</feature>
<gene>
    <name evidence="4" type="ORF">CUR178_01907</name>
</gene>
<evidence type="ECO:0000256" key="2">
    <source>
        <dbReference type="SAM" id="MobiDB-lite"/>
    </source>
</evidence>
<dbReference type="InterPro" id="IPR035979">
    <property type="entry name" value="RBD_domain_sf"/>
</dbReference>
<keyword evidence="5" id="KW-1185">Reference proteome</keyword>
<dbReference type="KEGG" id="lenr:94169183"/>
<dbReference type="Proteomes" id="UP000674179">
    <property type="component" value="Chromosome 33"/>
</dbReference>
<evidence type="ECO:0000313" key="5">
    <source>
        <dbReference type="Proteomes" id="UP000674179"/>
    </source>
</evidence>
<evidence type="ECO:0000313" key="4">
    <source>
        <dbReference type="EMBL" id="KAG5469768.1"/>
    </source>
</evidence>
<dbReference type="InterPro" id="IPR012677">
    <property type="entry name" value="Nucleotide-bd_a/b_plait_sf"/>
</dbReference>
<evidence type="ECO:0000256" key="1">
    <source>
        <dbReference type="PROSITE-ProRule" id="PRU00176"/>
    </source>
</evidence>
<dbReference type="GeneID" id="94169183"/>